<dbReference type="InterPro" id="IPR016064">
    <property type="entry name" value="NAD/diacylglycerol_kinase_sf"/>
</dbReference>
<dbReference type="InterPro" id="IPR036938">
    <property type="entry name" value="PAP2/HPO_sf"/>
</dbReference>
<dbReference type="Pfam" id="PF01569">
    <property type="entry name" value="PAP2"/>
    <property type="match status" value="1"/>
</dbReference>
<evidence type="ECO:0000259" key="8">
    <source>
        <dbReference type="PROSITE" id="PS50146"/>
    </source>
</evidence>
<dbReference type="CDD" id="cd01610">
    <property type="entry name" value="PAP2_like"/>
    <property type="match status" value="1"/>
</dbReference>
<dbReference type="SMART" id="SM00014">
    <property type="entry name" value="acidPPc"/>
    <property type="match status" value="1"/>
</dbReference>
<organism evidence="9 10">
    <name type="scientific">Nocardia seriolae</name>
    <dbReference type="NCBI Taxonomy" id="37332"/>
    <lineage>
        <taxon>Bacteria</taxon>
        <taxon>Bacillati</taxon>
        <taxon>Actinomycetota</taxon>
        <taxon>Actinomycetes</taxon>
        <taxon>Mycobacteriales</taxon>
        <taxon>Nocardiaceae</taxon>
        <taxon>Nocardia</taxon>
    </lineage>
</organism>
<evidence type="ECO:0000256" key="3">
    <source>
        <dbReference type="ARBA" id="ARBA00022692"/>
    </source>
</evidence>
<dbReference type="Proteomes" id="UP000037179">
    <property type="component" value="Unassembled WGS sequence"/>
</dbReference>
<evidence type="ECO:0000256" key="4">
    <source>
        <dbReference type="ARBA" id="ARBA00022801"/>
    </source>
</evidence>
<comment type="caution">
    <text evidence="9">The sequence shown here is derived from an EMBL/GenBank/DDBJ whole genome shotgun (WGS) entry which is preliminary data.</text>
</comment>
<dbReference type="Gene3D" id="1.20.144.10">
    <property type="entry name" value="Phosphatidic acid phosphatase type 2/haloperoxidase"/>
    <property type="match status" value="1"/>
</dbReference>
<comment type="subcellular location">
    <subcellularLocation>
        <location evidence="1">Cell membrane</location>
        <topology evidence="1">Multi-pass membrane protein</topology>
    </subcellularLocation>
</comment>
<dbReference type="Gene3D" id="2.60.200.40">
    <property type="match status" value="1"/>
</dbReference>
<dbReference type="InterPro" id="IPR000326">
    <property type="entry name" value="PAP2/HPO"/>
</dbReference>
<feature type="domain" description="DAGKc" evidence="8">
    <location>
        <begin position="198"/>
        <end position="320"/>
    </location>
</feature>
<keyword evidence="5 7" id="KW-1133">Transmembrane helix</keyword>
<accession>A0ABC9YRX2</accession>
<dbReference type="SUPFAM" id="SSF111331">
    <property type="entry name" value="NAD kinase/diacylglycerol kinase-like"/>
    <property type="match status" value="1"/>
</dbReference>
<evidence type="ECO:0000256" key="5">
    <source>
        <dbReference type="ARBA" id="ARBA00022989"/>
    </source>
</evidence>
<evidence type="ECO:0000256" key="7">
    <source>
        <dbReference type="SAM" id="Phobius"/>
    </source>
</evidence>
<keyword evidence="2" id="KW-1003">Cell membrane</keyword>
<keyword evidence="6 7" id="KW-0472">Membrane</keyword>
<gene>
    <name evidence="9" type="ORF">NSK11_contig00031-0002</name>
</gene>
<keyword evidence="4" id="KW-0378">Hydrolase</keyword>
<dbReference type="AlphaFoldDB" id="A0ABC9YRX2"/>
<evidence type="ECO:0000256" key="1">
    <source>
        <dbReference type="ARBA" id="ARBA00004651"/>
    </source>
</evidence>
<dbReference type="SUPFAM" id="SSF48317">
    <property type="entry name" value="Acid phosphatase/Vanadium-dependent haloperoxidase"/>
    <property type="match status" value="1"/>
</dbReference>
<reference evidence="9 10" key="2">
    <citation type="journal article" date="2016" name="Genome Announc.">
        <title>Draft Genome Sequence of Erythromycin- and Oxytetracycline-Sensitive Nocardia seriolae Strain U-1 (NBRC 110359).</title>
        <authorList>
            <person name="Imajoh M."/>
            <person name="Sukeda M."/>
            <person name="Shimizu M."/>
            <person name="Yamane J."/>
            <person name="Ohnishi K."/>
            <person name="Oshima S."/>
        </authorList>
    </citation>
    <scope>NUCLEOTIDE SEQUENCE [LARGE SCALE GENOMIC DNA]</scope>
    <source>
        <strain evidence="9 10">U-1</strain>
    </source>
</reference>
<dbReference type="GO" id="GO:0005886">
    <property type="term" value="C:plasma membrane"/>
    <property type="evidence" value="ECO:0007669"/>
    <property type="project" value="UniProtKB-SubCell"/>
</dbReference>
<dbReference type="InterPro" id="IPR017438">
    <property type="entry name" value="ATP-NAD_kinase_N"/>
</dbReference>
<dbReference type="PANTHER" id="PTHR14969:SF62">
    <property type="entry name" value="DECAPRENYLPHOSPHORYL-5-PHOSPHORIBOSE PHOSPHATASE RV3807C-RELATED"/>
    <property type="match status" value="1"/>
</dbReference>
<dbReference type="InterPro" id="IPR001206">
    <property type="entry name" value="Diacylglycerol_kinase_cat_dom"/>
</dbReference>
<protein>
    <recommendedName>
        <fullName evidence="8">DAGKc domain-containing protein</fullName>
    </recommendedName>
</protein>
<dbReference type="Gene3D" id="3.40.50.10330">
    <property type="entry name" value="Probable inorganic polyphosphate/atp-NAD kinase, domain 1"/>
    <property type="match status" value="1"/>
</dbReference>
<dbReference type="GO" id="GO:0016787">
    <property type="term" value="F:hydrolase activity"/>
    <property type="evidence" value="ECO:0007669"/>
    <property type="project" value="UniProtKB-KW"/>
</dbReference>
<dbReference type="PROSITE" id="PS50146">
    <property type="entry name" value="DAGK"/>
    <property type="match status" value="1"/>
</dbReference>
<dbReference type="RefSeq" id="WP_033091521.1">
    <property type="nucleotide sequence ID" value="NZ_AP017900.1"/>
</dbReference>
<evidence type="ECO:0000313" key="9">
    <source>
        <dbReference type="EMBL" id="GAP28237.1"/>
    </source>
</evidence>
<keyword evidence="10" id="KW-1185">Reference proteome</keyword>
<proteinExistence type="predicted"/>
<dbReference type="GeneID" id="93373180"/>
<evidence type="ECO:0000256" key="6">
    <source>
        <dbReference type="ARBA" id="ARBA00023136"/>
    </source>
</evidence>
<reference evidence="10" key="1">
    <citation type="submission" date="2015-07" db="EMBL/GenBank/DDBJ databases">
        <title>Nocardia seriolae U-1 whole genome shotgun sequence.</title>
        <authorList>
            <person name="Imajoh M."/>
            <person name="Fukumoto Y."/>
            <person name="Sukeda M."/>
            <person name="Yamane J."/>
            <person name="Yamasaki K."/>
            <person name="Shimizu M."/>
            <person name="Ohnishi K."/>
            <person name="Oshima S."/>
        </authorList>
    </citation>
    <scope>NUCLEOTIDE SEQUENCE [LARGE SCALE GENOMIC DNA]</scope>
    <source>
        <strain evidence="10">U-1</strain>
    </source>
</reference>
<dbReference type="SMART" id="SM00046">
    <property type="entry name" value="DAGKc"/>
    <property type="match status" value="1"/>
</dbReference>
<sequence>MNHRESTATVIDHWLLGRVSPQPSVMLDRVLPAFGRAADYGRLWCVIAAAMSMTRNRRARRAALRGAISVPIAGATANLLGKRLFRRTRPAGIDIPPIRRVVRQPITTGFPSGHAASAAAFATAVALEAPAPLAVPIAAAAGAVAMSRVVAGVHYPSDVLAGAGVGIVVAWLTRWWWPTRPPGPAAAAPASVEVPATLTGRGTVVVVNIGAGTADRQLRHHICVALPDAELITVEPDDLEAALADAATRASVVAVAGGDGTVNAAARHLADTGIPLLVIPAGTLNHFAHELGVHTLEDAAAALREGNAVRVNLARVGSRIFLNTCGIGLYTELVAFRSRWEPRFGKWPALVIGLLDVVRRGEPLSILIDGHPRTVWMIFIGNGRYHPPGFAPAYRTRLDDNHLDVRIIDAATPFTATLMVLAMLTHTVRRCPAYQRETPHELRIDTTDRALPLSLDGEYVQTSEPIEIQIDTAGLLVYRPREQNRNSAV</sequence>
<dbReference type="PANTHER" id="PTHR14969">
    <property type="entry name" value="SPHINGOSINE-1-PHOSPHATE PHOSPHOHYDROLASE"/>
    <property type="match status" value="1"/>
</dbReference>
<evidence type="ECO:0000313" key="10">
    <source>
        <dbReference type="Proteomes" id="UP000037179"/>
    </source>
</evidence>
<keyword evidence="3 7" id="KW-0812">Transmembrane</keyword>
<feature type="transmembrane region" description="Helical" evidence="7">
    <location>
        <begin position="62"/>
        <end position="80"/>
    </location>
</feature>
<dbReference type="EMBL" id="BBYQ01000031">
    <property type="protein sequence ID" value="GAP28237.1"/>
    <property type="molecule type" value="Genomic_DNA"/>
</dbReference>
<dbReference type="Pfam" id="PF00781">
    <property type="entry name" value="DAGK_cat"/>
    <property type="match status" value="1"/>
</dbReference>
<name>A0ABC9YRX2_9NOCA</name>
<evidence type="ECO:0000256" key="2">
    <source>
        <dbReference type="ARBA" id="ARBA00022475"/>
    </source>
</evidence>